<sequence length="714" mass="76926">MSDRNAATGVDADSLESGLSNRNLSSNRNSVSAPLTSPPTDSRSSFKRRVSRQASILATADLVGPSSSDVVQQLPRVPSFIAGDGQQLETAKTMEAGRPSRLFSKSSMKDAITSAYDSWRKHDIWLALLMLLGAVGGVALATLTHLSSGAIVPSEDWFNGLHIAVGLIAGVLGHWGERVAVSAARTYFASALLGDDGVALKHVVEVVNGSTISALKGLFGDRSRLKQERDHATMGRRPNSLKFTATTGAVIGLMMPILHVVLILGSKFTPTTSDVTGFQCDVPDYRLSRNANFSTQWITGADLYLTEVRTDSFASQIGTESYLAACHDVDGHLELQEFRTHEIVQALHFKVECEDTVLLGSATYTGENTQMIGRTDFSMEMLGATCTLAFCQLNTIMYGYGENATMHKCVVSTQAVTTTGYADFIRVGLAGLVCSNFDVDPEGDVMAPDLNFAALWSASVVTLNETTGRWPRGSWMGGLAFELPMDPPFDGYMPPDYAEHIITRLFGGMHQLLSANYDHATQIECDGQGDIGAGQISVPEYAHAIGITFGVVAILLAVYTFSSARDIQLMVGVRNFRRAISALETPLRFAALLDRTQAMGALVDMCDETPETIEAAALKLVVAMGGDLDVSGMTGHACISTIENVDVFSPMKMYKGRPDAAALPVATAAAAEFATRHAVLRRRGFHLASKWKPLLDQRRKRRCKLSTTPSAESL</sequence>
<feature type="transmembrane region" description="Helical" evidence="2">
    <location>
        <begin position="157"/>
        <end position="175"/>
    </location>
</feature>
<feature type="compositionally biased region" description="Low complexity" evidence="1">
    <location>
        <begin position="15"/>
        <end position="32"/>
    </location>
</feature>
<evidence type="ECO:0000256" key="1">
    <source>
        <dbReference type="SAM" id="MobiDB-lite"/>
    </source>
</evidence>
<evidence type="ECO:0000313" key="4">
    <source>
        <dbReference type="Proteomes" id="UP001212152"/>
    </source>
</evidence>
<dbReference type="EMBL" id="JADGJQ010000011">
    <property type="protein sequence ID" value="KAJ3181756.1"/>
    <property type="molecule type" value="Genomic_DNA"/>
</dbReference>
<comment type="caution">
    <text evidence="3">The sequence shown here is derived from an EMBL/GenBank/DDBJ whole genome shotgun (WGS) entry which is preliminary data.</text>
</comment>
<evidence type="ECO:0000256" key="2">
    <source>
        <dbReference type="SAM" id="Phobius"/>
    </source>
</evidence>
<keyword evidence="2" id="KW-0472">Membrane</keyword>
<proteinExistence type="predicted"/>
<feature type="region of interest" description="Disordered" evidence="1">
    <location>
        <begin position="1"/>
        <end position="48"/>
    </location>
</feature>
<organism evidence="3 4">
    <name type="scientific">Geranomyces variabilis</name>
    <dbReference type="NCBI Taxonomy" id="109894"/>
    <lineage>
        <taxon>Eukaryota</taxon>
        <taxon>Fungi</taxon>
        <taxon>Fungi incertae sedis</taxon>
        <taxon>Chytridiomycota</taxon>
        <taxon>Chytridiomycota incertae sedis</taxon>
        <taxon>Chytridiomycetes</taxon>
        <taxon>Spizellomycetales</taxon>
        <taxon>Powellomycetaceae</taxon>
        <taxon>Geranomyces</taxon>
    </lineage>
</organism>
<keyword evidence="2" id="KW-1133">Transmembrane helix</keyword>
<feature type="transmembrane region" description="Helical" evidence="2">
    <location>
        <begin position="124"/>
        <end position="145"/>
    </location>
</feature>
<feature type="transmembrane region" description="Helical" evidence="2">
    <location>
        <begin position="541"/>
        <end position="561"/>
    </location>
</feature>
<keyword evidence="4" id="KW-1185">Reference proteome</keyword>
<feature type="transmembrane region" description="Helical" evidence="2">
    <location>
        <begin position="243"/>
        <end position="264"/>
    </location>
</feature>
<name>A0AAD5TNZ1_9FUNG</name>
<accession>A0AAD5TNZ1</accession>
<gene>
    <name evidence="3" type="ORF">HDU87_000774</name>
</gene>
<dbReference type="AlphaFoldDB" id="A0AAD5TNZ1"/>
<dbReference type="Proteomes" id="UP001212152">
    <property type="component" value="Unassembled WGS sequence"/>
</dbReference>
<evidence type="ECO:0000313" key="3">
    <source>
        <dbReference type="EMBL" id="KAJ3181756.1"/>
    </source>
</evidence>
<reference evidence="3" key="1">
    <citation type="submission" date="2020-05" db="EMBL/GenBank/DDBJ databases">
        <title>Phylogenomic resolution of chytrid fungi.</title>
        <authorList>
            <person name="Stajich J.E."/>
            <person name="Amses K."/>
            <person name="Simmons R."/>
            <person name="Seto K."/>
            <person name="Myers J."/>
            <person name="Bonds A."/>
            <person name="Quandt C.A."/>
            <person name="Barry K."/>
            <person name="Liu P."/>
            <person name="Grigoriev I."/>
            <person name="Longcore J.E."/>
            <person name="James T.Y."/>
        </authorList>
    </citation>
    <scope>NUCLEOTIDE SEQUENCE</scope>
    <source>
        <strain evidence="3">JEL0379</strain>
    </source>
</reference>
<keyword evidence="2" id="KW-0812">Transmembrane</keyword>
<feature type="compositionally biased region" description="Polar residues" evidence="1">
    <location>
        <begin position="33"/>
        <end position="43"/>
    </location>
</feature>
<protein>
    <submittedName>
        <fullName evidence="3">Uncharacterized protein</fullName>
    </submittedName>
</protein>